<dbReference type="Gene3D" id="3.40.1170.60">
    <property type="match status" value="1"/>
</dbReference>
<keyword evidence="4" id="KW-0234">DNA repair</keyword>
<proteinExistence type="inferred from homology"/>
<dbReference type="CDD" id="cd03586">
    <property type="entry name" value="PolY_Pol_IV_kappa"/>
    <property type="match status" value="1"/>
</dbReference>
<feature type="binding site" evidence="4">
    <location>
        <position position="27"/>
    </location>
    <ligand>
        <name>Mg(2+)</name>
        <dbReference type="ChEBI" id="CHEBI:18420"/>
    </ligand>
</feature>
<accession>A0ABX1SVZ4</accession>
<keyword evidence="4" id="KW-0548">Nucleotidyltransferase</keyword>
<dbReference type="Gene3D" id="3.30.1490.100">
    <property type="entry name" value="DNA polymerase, Y-family, little finger domain"/>
    <property type="match status" value="1"/>
</dbReference>
<dbReference type="EMBL" id="JAAIIJ010000012">
    <property type="protein sequence ID" value="NMN02013.1"/>
    <property type="molecule type" value="Genomic_DNA"/>
</dbReference>
<evidence type="ECO:0000256" key="3">
    <source>
        <dbReference type="ARBA" id="ARBA00049244"/>
    </source>
</evidence>
<dbReference type="InterPro" id="IPR036775">
    <property type="entry name" value="DNA_pol_Y-fam_lit_finger_sf"/>
</dbReference>
<dbReference type="Proteomes" id="UP000553756">
    <property type="component" value="Unassembled WGS sequence"/>
</dbReference>
<name>A0ABX1SVZ4_9BIFI</name>
<dbReference type="InterPro" id="IPR017961">
    <property type="entry name" value="DNA_pol_Y-fam_little_finger"/>
</dbReference>
<evidence type="ECO:0000313" key="7">
    <source>
        <dbReference type="Proteomes" id="UP000553756"/>
    </source>
</evidence>
<comment type="subcellular location">
    <subcellularLocation>
        <location evidence="4">Cytoplasm</location>
    </subcellularLocation>
</comment>
<comment type="catalytic activity">
    <reaction evidence="3 4">
        <text>DNA(n) + a 2'-deoxyribonucleoside 5'-triphosphate = DNA(n+1) + diphosphate</text>
        <dbReference type="Rhea" id="RHEA:22508"/>
        <dbReference type="Rhea" id="RHEA-COMP:17339"/>
        <dbReference type="Rhea" id="RHEA-COMP:17340"/>
        <dbReference type="ChEBI" id="CHEBI:33019"/>
        <dbReference type="ChEBI" id="CHEBI:61560"/>
        <dbReference type="ChEBI" id="CHEBI:173112"/>
        <dbReference type="EC" id="2.7.7.7"/>
    </reaction>
</comment>
<dbReference type="Gene3D" id="1.10.150.20">
    <property type="entry name" value="5' to 3' exonuclease, C-terminal subdomain"/>
    <property type="match status" value="1"/>
</dbReference>
<dbReference type="InterPro" id="IPR050116">
    <property type="entry name" value="DNA_polymerase-Y"/>
</dbReference>
<gene>
    <name evidence="4" type="primary">dinB</name>
    <name evidence="6" type="ORF">G1C94_0635</name>
</gene>
<dbReference type="Gene3D" id="3.30.70.270">
    <property type="match status" value="1"/>
</dbReference>
<dbReference type="Pfam" id="PF00817">
    <property type="entry name" value="IMS"/>
    <property type="match status" value="1"/>
</dbReference>
<keyword evidence="4" id="KW-0515">Mutator protein</keyword>
<feature type="active site" evidence="4">
    <location>
        <position position="122"/>
    </location>
</feature>
<reference evidence="6 7" key="1">
    <citation type="submission" date="2020-02" db="EMBL/GenBank/DDBJ databases">
        <title>Characterization of phylogenetic diversity of novel bifidobacterial species isolated in Czech ZOOs.</title>
        <authorList>
            <person name="Lugli G.A."/>
            <person name="Vera N.B."/>
            <person name="Ventura M."/>
        </authorList>
    </citation>
    <scope>NUCLEOTIDE SEQUENCE [LARGE SCALE GENOMIC DNA]</scope>
    <source>
        <strain evidence="6 7">DSM 109963</strain>
    </source>
</reference>
<evidence type="ECO:0000259" key="5">
    <source>
        <dbReference type="PROSITE" id="PS50173"/>
    </source>
</evidence>
<dbReference type="HAMAP" id="MF_01113">
    <property type="entry name" value="DNApol_IV"/>
    <property type="match status" value="1"/>
</dbReference>
<keyword evidence="4" id="KW-0235">DNA replication</keyword>
<sequence>MSTAPRLQAAKRDWGHDETGCTVLHIDMDAFYASLEVARRPELKGKPVVIGVGARSVVSAASYEARAFGINSAMPTARARQLCPAAAFLPVDMPYYHAVSQAIMTDVFHTITDQVEQVSVDEGYMDVSGALLRWKAPSAIGAWIRREVAARFNVTCSVGIASNKLVAKIASTNAKPNGMLLIPKARQAQFVQMMPLRAIPGIGPSLERRLNAWGIDSVADLAQLDERQLAQATGSTAAAHGLWLAARGLDERPVTPTRVEKSIGSEETLLEDTTNQLAILQRLRKECDEVARSLRRRGMVARTVTVKLRFADLSYRTRSRTLERSVDAASALYPVCVKLLRTMLGMSPDADERVPLPKLIRLVGMSASSLSEAASTATQPSLADLMEEAARPDATTTSSRLRNAEAAMDAVRNKYGNNAASFGI</sequence>
<dbReference type="EC" id="2.7.7.7" evidence="4"/>
<dbReference type="InterPro" id="IPR043502">
    <property type="entry name" value="DNA/RNA_pol_sf"/>
</dbReference>
<feature type="binding site" evidence="4">
    <location>
        <position position="121"/>
    </location>
    <ligand>
        <name>Mg(2+)</name>
        <dbReference type="ChEBI" id="CHEBI:18420"/>
    </ligand>
</feature>
<dbReference type="InterPro" id="IPR043128">
    <property type="entry name" value="Rev_trsase/Diguanyl_cyclase"/>
</dbReference>
<comment type="function">
    <text evidence="2 4">Poorly processive, error-prone DNA polymerase involved in untargeted mutagenesis. Copies undamaged DNA at stalled replication forks, which arise in vivo from mismatched or misaligned primer ends. These misaligned primers can be extended by PolIV. Exhibits no 3'-5' exonuclease (proofreading) activity. May be involved in translesional synthesis, in conjunction with the beta clamp from PolIII.</text>
</comment>
<keyword evidence="4" id="KW-0808">Transferase</keyword>
<feature type="site" description="Substrate discrimination" evidence="4">
    <location>
        <position position="32"/>
    </location>
</feature>
<dbReference type="RefSeq" id="WP_172144648.1">
    <property type="nucleotide sequence ID" value="NZ_JAAIIJ010000012.1"/>
</dbReference>
<dbReference type="NCBIfam" id="NF002677">
    <property type="entry name" value="PRK02406.1"/>
    <property type="match status" value="1"/>
</dbReference>
<dbReference type="SUPFAM" id="SSF100879">
    <property type="entry name" value="Lesion bypass DNA polymerase (Y-family), little finger domain"/>
    <property type="match status" value="1"/>
</dbReference>
<protein>
    <recommendedName>
        <fullName evidence="4">DNA polymerase IV</fullName>
        <shortName evidence="4">Pol IV</shortName>
        <ecNumber evidence="4">2.7.7.7</ecNumber>
    </recommendedName>
</protein>
<comment type="caution">
    <text evidence="6">The sequence shown here is derived from an EMBL/GenBank/DDBJ whole genome shotgun (WGS) entry which is preliminary data.</text>
</comment>
<dbReference type="PROSITE" id="PS50173">
    <property type="entry name" value="UMUC"/>
    <property type="match status" value="1"/>
</dbReference>
<evidence type="ECO:0000256" key="1">
    <source>
        <dbReference type="ARBA" id="ARBA00010945"/>
    </source>
</evidence>
<evidence type="ECO:0000313" key="6">
    <source>
        <dbReference type="EMBL" id="NMN02013.1"/>
    </source>
</evidence>
<dbReference type="InterPro" id="IPR022880">
    <property type="entry name" value="DNApol_IV"/>
</dbReference>
<keyword evidence="4" id="KW-0963">Cytoplasm</keyword>
<keyword evidence="7" id="KW-1185">Reference proteome</keyword>
<keyword evidence="4" id="KW-0227">DNA damage</keyword>
<keyword evidence="4" id="KW-0238">DNA-binding</keyword>
<dbReference type="PANTHER" id="PTHR11076">
    <property type="entry name" value="DNA REPAIR POLYMERASE UMUC / TRANSFERASE FAMILY MEMBER"/>
    <property type="match status" value="1"/>
</dbReference>
<dbReference type="Pfam" id="PF14520">
    <property type="entry name" value="HHH_5"/>
    <property type="match status" value="1"/>
</dbReference>
<evidence type="ECO:0000256" key="4">
    <source>
        <dbReference type="HAMAP-Rule" id="MF_01113"/>
    </source>
</evidence>
<organism evidence="6 7">
    <name type="scientific">Bifidobacterium panos</name>
    <dbReference type="NCBI Taxonomy" id="2675321"/>
    <lineage>
        <taxon>Bacteria</taxon>
        <taxon>Bacillati</taxon>
        <taxon>Actinomycetota</taxon>
        <taxon>Actinomycetes</taxon>
        <taxon>Bifidobacteriales</taxon>
        <taxon>Bifidobacteriaceae</taxon>
        <taxon>Bifidobacterium</taxon>
    </lineage>
</organism>
<feature type="domain" description="UmuC" evidence="5">
    <location>
        <begin position="23"/>
        <end position="203"/>
    </location>
</feature>
<dbReference type="InterPro" id="IPR001126">
    <property type="entry name" value="UmuC"/>
</dbReference>
<keyword evidence="4" id="KW-0479">Metal-binding</keyword>
<comment type="similarity">
    <text evidence="1 4">Belongs to the DNA polymerase type-Y family.</text>
</comment>
<dbReference type="SUPFAM" id="SSF56672">
    <property type="entry name" value="DNA/RNA polymerases"/>
    <property type="match status" value="1"/>
</dbReference>
<dbReference type="Pfam" id="PF11799">
    <property type="entry name" value="IMS_C"/>
    <property type="match status" value="1"/>
</dbReference>
<dbReference type="PANTHER" id="PTHR11076:SF33">
    <property type="entry name" value="DNA POLYMERASE KAPPA"/>
    <property type="match status" value="1"/>
</dbReference>
<keyword evidence="4" id="KW-0239">DNA-directed DNA polymerase</keyword>
<keyword evidence="4" id="KW-0460">Magnesium</keyword>
<comment type="subunit">
    <text evidence="4">Monomer.</text>
</comment>
<comment type="cofactor">
    <cofactor evidence="4">
        <name>Mg(2+)</name>
        <dbReference type="ChEBI" id="CHEBI:18420"/>
    </cofactor>
    <text evidence="4">Binds 2 magnesium ions per subunit.</text>
</comment>
<evidence type="ECO:0000256" key="2">
    <source>
        <dbReference type="ARBA" id="ARBA00025589"/>
    </source>
</evidence>